<evidence type="ECO:0000313" key="1">
    <source>
        <dbReference type="EMBL" id="QOY38603.2"/>
    </source>
</evidence>
<dbReference type="InterPro" id="IPR035965">
    <property type="entry name" value="PAS-like_dom_sf"/>
</dbReference>
<protein>
    <submittedName>
        <fullName evidence="1">EAL domain-containing protein</fullName>
    </submittedName>
</protein>
<dbReference type="EMBL" id="CP063356">
    <property type="protein sequence ID" value="QOY38603.2"/>
    <property type="molecule type" value="Genomic_DNA"/>
</dbReference>
<dbReference type="NCBIfam" id="TIGR00229">
    <property type="entry name" value="sensory_box"/>
    <property type="match status" value="1"/>
</dbReference>
<dbReference type="CDD" id="cd00130">
    <property type="entry name" value="PAS"/>
    <property type="match status" value="1"/>
</dbReference>
<dbReference type="KEGG" id="aia:AWH56_013245"/>
<dbReference type="InterPro" id="IPR000160">
    <property type="entry name" value="GGDEF_dom"/>
</dbReference>
<accession>A0A7S7LCM9</accession>
<dbReference type="SMART" id="SM00052">
    <property type="entry name" value="EAL"/>
    <property type="match status" value="1"/>
</dbReference>
<dbReference type="InterPro" id="IPR043128">
    <property type="entry name" value="Rev_trsase/Diguanyl_cyclase"/>
</dbReference>
<evidence type="ECO:0000313" key="2">
    <source>
        <dbReference type="Proteomes" id="UP000180175"/>
    </source>
</evidence>
<dbReference type="SUPFAM" id="SSF141868">
    <property type="entry name" value="EAL domain-like"/>
    <property type="match status" value="1"/>
</dbReference>
<dbReference type="Pfam" id="PF00990">
    <property type="entry name" value="GGDEF"/>
    <property type="match status" value="1"/>
</dbReference>
<dbReference type="Gene3D" id="3.30.450.20">
    <property type="entry name" value="PAS domain"/>
    <property type="match status" value="1"/>
</dbReference>
<dbReference type="NCBIfam" id="TIGR00254">
    <property type="entry name" value="GGDEF"/>
    <property type="match status" value="1"/>
</dbReference>
<dbReference type="SUPFAM" id="SSF55073">
    <property type="entry name" value="Nucleotide cyclase"/>
    <property type="match status" value="1"/>
</dbReference>
<dbReference type="Gene3D" id="3.30.70.270">
    <property type="match status" value="1"/>
</dbReference>
<dbReference type="SMART" id="SM00267">
    <property type="entry name" value="GGDEF"/>
    <property type="match status" value="1"/>
</dbReference>
<dbReference type="PROSITE" id="PS50883">
    <property type="entry name" value="EAL"/>
    <property type="match status" value="1"/>
</dbReference>
<dbReference type="InterPro" id="IPR052155">
    <property type="entry name" value="Biofilm_reg_signaling"/>
</dbReference>
<dbReference type="OrthoDB" id="9759607at2"/>
<dbReference type="InterPro" id="IPR029787">
    <property type="entry name" value="Nucleotide_cyclase"/>
</dbReference>
<dbReference type="SMART" id="SM00091">
    <property type="entry name" value="PAS"/>
    <property type="match status" value="1"/>
</dbReference>
<dbReference type="CDD" id="cd01949">
    <property type="entry name" value="GGDEF"/>
    <property type="match status" value="1"/>
</dbReference>
<sequence>MMAKDVENFYKDALQQFNDGILIIDLAGTVQFVNSAFLQISGYDETEVLHKKASNFFTQPTPCSWQGEINLKRKNGSLLNHWLTTNPVENDLGETTHKMFLFSTFQKSGLDSLTKLPNRFLLQQELQKTLTYSRQNERIFAVLFLDLDRFKFVNDTLGHSYGDLLLQQVSQRLKSSLGNDHIVARMGGDEFICILEGIESEADAEKLTKIILEQFALPFHLNEIEIHITTSIGVSLYPYDGDEAEVLISNADSAMYRAKKKGRNQFEMAKVEVNAGAFERLIIENDLRKAIDNHQLSISYQPQLDLKTNRILGFEALLRWNHPDFGMIPPSDFIPIAEETGLILPIGDWVLKNACLQIKQWERAGFYSLHVAVNLSAQQFLQKNIVEKIEAVIKETKIDPSLLELEITESMVIHDIDSAVSVLQQLKDLGVQISIDDFGTGYSSLNYLKKLPVNTLKIDRSFIFDIDINPSSKALTTAITTLAHDLNLNVVAEGVETYKQLSYVKKSSCDAVQGFYFSKPLPSANVIDFLNKTKKVVQKNA</sequence>
<reference evidence="1 2" key="1">
    <citation type="journal article" date="2017" name="Genome Announc.">
        <title>Draft Genome Sequences of Four Alkaliphilic Bacteria Belonging to the Anaerobacillus Genus.</title>
        <authorList>
            <person name="Bassil N.M."/>
            <person name="Lloyd J.R."/>
        </authorList>
    </citation>
    <scope>NUCLEOTIDE SEQUENCE [LARGE SCALE GENOMIC DNA]</scope>
    <source>
        <strain evidence="1 2">NB2006</strain>
    </source>
</reference>
<proteinExistence type="predicted"/>
<dbReference type="PANTHER" id="PTHR44757">
    <property type="entry name" value="DIGUANYLATE CYCLASE DGCP"/>
    <property type="match status" value="1"/>
</dbReference>
<dbReference type="InterPro" id="IPR000014">
    <property type="entry name" value="PAS"/>
</dbReference>
<dbReference type="Pfam" id="PF00563">
    <property type="entry name" value="EAL"/>
    <property type="match status" value="1"/>
</dbReference>
<organism evidence="1 2">
    <name type="scientific">Anaerobacillus isosaccharinicus</name>
    <dbReference type="NCBI Taxonomy" id="1532552"/>
    <lineage>
        <taxon>Bacteria</taxon>
        <taxon>Bacillati</taxon>
        <taxon>Bacillota</taxon>
        <taxon>Bacilli</taxon>
        <taxon>Bacillales</taxon>
        <taxon>Bacillaceae</taxon>
        <taxon>Anaerobacillus</taxon>
    </lineage>
</organism>
<reference evidence="1 2" key="2">
    <citation type="journal article" date="2019" name="Int. J. Syst. Evol. Microbiol.">
        <title>Anaerobacillus isosaccharinicus sp. nov., an alkaliphilic bacterium which degrades isosaccharinic acid.</title>
        <authorList>
            <person name="Bassil N.M."/>
            <person name="Lloyd J.R."/>
        </authorList>
    </citation>
    <scope>NUCLEOTIDE SEQUENCE [LARGE SCALE GENOMIC DNA]</scope>
    <source>
        <strain evidence="1 2">NB2006</strain>
    </source>
</reference>
<dbReference type="FunFam" id="3.30.70.270:FF:000001">
    <property type="entry name" value="Diguanylate cyclase domain protein"/>
    <property type="match status" value="1"/>
</dbReference>
<name>A0A7S7LCM9_9BACI</name>
<dbReference type="PROSITE" id="PS50887">
    <property type="entry name" value="GGDEF"/>
    <property type="match status" value="1"/>
</dbReference>
<dbReference type="InterPro" id="IPR035919">
    <property type="entry name" value="EAL_sf"/>
</dbReference>
<dbReference type="CDD" id="cd01948">
    <property type="entry name" value="EAL"/>
    <property type="match status" value="1"/>
</dbReference>
<dbReference type="PROSITE" id="PS50112">
    <property type="entry name" value="PAS"/>
    <property type="match status" value="1"/>
</dbReference>
<dbReference type="PANTHER" id="PTHR44757:SF2">
    <property type="entry name" value="BIOFILM ARCHITECTURE MAINTENANCE PROTEIN MBAA"/>
    <property type="match status" value="1"/>
</dbReference>
<keyword evidence="2" id="KW-1185">Reference proteome</keyword>
<dbReference type="InterPro" id="IPR001633">
    <property type="entry name" value="EAL_dom"/>
</dbReference>
<dbReference type="Gene3D" id="3.20.20.450">
    <property type="entry name" value="EAL domain"/>
    <property type="match status" value="1"/>
</dbReference>
<dbReference type="FunFam" id="3.20.20.450:FF:000001">
    <property type="entry name" value="Cyclic di-GMP phosphodiesterase yahA"/>
    <property type="match status" value="1"/>
</dbReference>
<dbReference type="SUPFAM" id="SSF55785">
    <property type="entry name" value="PYP-like sensor domain (PAS domain)"/>
    <property type="match status" value="1"/>
</dbReference>
<gene>
    <name evidence="1" type="ORF">AWH56_013245</name>
</gene>
<dbReference type="Proteomes" id="UP000180175">
    <property type="component" value="Chromosome"/>
</dbReference>
<dbReference type="Pfam" id="PF13426">
    <property type="entry name" value="PAS_9"/>
    <property type="match status" value="1"/>
</dbReference>